<comment type="subcellular location">
    <subcellularLocation>
        <location evidence="1">Nucleus</location>
    </subcellularLocation>
</comment>
<evidence type="ECO:0000259" key="12">
    <source>
        <dbReference type="PROSITE" id="PS50157"/>
    </source>
</evidence>
<evidence type="ECO:0000256" key="3">
    <source>
        <dbReference type="ARBA" id="ARBA00022737"/>
    </source>
</evidence>
<dbReference type="SUPFAM" id="SSF57667">
    <property type="entry name" value="beta-beta-alpha zinc fingers"/>
    <property type="match status" value="7"/>
</dbReference>
<keyword evidence="4 10" id="KW-0863">Zinc-finger</keyword>
<keyword evidence="9" id="KW-0539">Nucleus</keyword>
<feature type="domain" description="C2H2-type" evidence="12">
    <location>
        <begin position="752"/>
        <end position="782"/>
    </location>
</feature>
<keyword evidence="3" id="KW-0677">Repeat</keyword>
<evidence type="ECO:0000256" key="5">
    <source>
        <dbReference type="ARBA" id="ARBA00022833"/>
    </source>
</evidence>
<evidence type="ECO:0000256" key="11">
    <source>
        <dbReference type="SAM" id="MobiDB-lite"/>
    </source>
</evidence>
<dbReference type="GO" id="GO:0008270">
    <property type="term" value="F:zinc ion binding"/>
    <property type="evidence" value="ECO:0007669"/>
    <property type="project" value="UniProtKB-KW"/>
</dbReference>
<dbReference type="FunFam" id="3.30.160.60:FF:000100">
    <property type="entry name" value="Zinc finger 45-like"/>
    <property type="match status" value="1"/>
</dbReference>
<dbReference type="PANTHER" id="PTHR24384">
    <property type="entry name" value="FINGER PUTATIVE TRANSCRIPTION FACTOR FAMILY-RELATED"/>
    <property type="match status" value="1"/>
</dbReference>
<keyword evidence="5" id="KW-0862">Zinc</keyword>
<evidence type="ECO:0000313" key="13">
    <source>
        <dbReference type="EMBL" id="CAD7629860.1"/>
    </source>
</evidence>
<proteinExistence type="predicted"/>
<dbReference type="OrthoDB" id="6077919at2759"/>
<feature type="domain" description="C2H2-type" evidence="12">
    <location>
        <begin position="509"/>
        <end position="539"/>
    </location>
</feature>
<evidence type="ECO:0000256" key="6">
    <source>
        <dbReference type="ARBA" id="ARBA00023015"/>
    </source>
</evidence>
<dbReference type="EMBL" id="CAJPIZ010007396">
    <property type="protein sequence ID" value="CAG2110290.1"/>
    <property type="molecule type" value="Genomic_DNA"/>
</dbReference>
<evidence type="ECO:0000256" key="1">
    <source>
        <dbReference type="ARBA" id="ARBA00004123"/>
    </source>
</evidence>
<evidence type="ECO:0000256" key="4">
    <source>
        <dbReference type="ARBA" id="ARBA00022771"/>
    </source>
</evidence>
<feature type="domain" description="C2H2-type" evidence="12">
    <location>
        <begin position="650"/>
        <end position="679"/>
    </location>
</feature>
<reference evidence="13" key="1">
    <citation type="submission" date="2020-11" db="EMBL/GenBank/DDBJ databases">
        <authorList>
            <person name="Tran Van P."/>
        </authorList>
    </citation>
    <scope>NUCLEOTIDE SEQUENCE</scope>
</reference>
<dbReference type="GO" id="GO:0005634">
    <property type="term" value="C:nucleus"/>
    <property type="evidence" value="ECO:0007669"/>
    <property type="project" value="UniProtKB-SubCell"/>
</dbReference>
<evidence type="ECO:0000256" key="8">
    <source>
        <dbReference type="ARBA" id="ARBA00023163"/>
    </source>
</evidence>
<feature type="domain" description="C2H2-type" evidence="12">
    <location>
        <begin position="976"/>
        <end position="1005"/>
    </location>
</feature>
<feature type="domain" description="C2H2-type" evidence="12">
    <location>
        <begin position="891"/>
        <end position="916"/>
    </location>
</feature>
<dbReference type="InterPro" id="IPR036236">
    <property type="entry name" value="Znf_C2H2_sf"/>
</dbReference>
<dbReference type="PROSITE" id="PS00028">
    <property type="entry name" value="ZINC_FINGER_C2H2_1"/>
    <property type="match status" value="15"/>
</dbReference>
<feature type="domain" description="C2H2-type" evidence="12">
    <location>
        <begin position="801"/>
        <end position="829"/>
    </location>
</feature>
<evidence type="ECO:0000313" key="14">
    <source>
        <dbReference type="Proteomes" id="UP000759131"/>
    </source>
</evidence>
<dbReference type="Pfam" id="PF00096">
    <property type="entry name" value="zf-C2H2"/>
    <property type="match status" value="2"/>
</dbReference>
<gene>
    <name evidence="13" type="ORF">OSB1V03_LOCUS10275</name>
</gene>
<dbReference type="SMART" id="SM00355">
    <property type="entry name" value="ZnF_C2H2"/>
    <property type="match status" value="18"/>
</dbReference>
<dbReference type="GO" id="GO:0000981">
    <property type="term" value="F:DNA-binding transcription factor activity, RNA polymerase II-specific"/>
    <property type="evidence" value="ECO:0007669"/>
    <property type="project" value="TreeGrafter"/>
</dbReference>
<sequence length="1118" mass="131173">MGRNQDTEWHHWKQFPTASGDKLMVECLHCGNKQLKNATKCREHITKCLKRSQEVKHEVKDANKPSDPSLQNIWLNWKHVSGSGVRSVVQCLQCGNRQLKNITKCRQHITKCLKRAQERNKVIKSSDGELVATNQPLDPPPVLTDGMVYIWRHWKHVSGSVVRSMVECLQCGNRMVKNATKCQQHIAKCLEGFQEVKQAVEDGCDADGVNANKPSDSLPDNNWLLWKDVVSSGVQSVVECLHCGNRQIKNATKCRKHTSKCLLIAKRLITSEECVNRGEGPPVEQYRPRIFKSLDIHDLLDELSDENKRLLDELKFAQKYIEFMQNYRKCVLVYKRKCVCVQTIDHKPIVQRLETSYEDIKTQIQRMRTQSIDDYRDSEEESVAKRKQNKGLIAFNNTFNRSVNLANSQIVATDDDRSSVGGDFGDNDNPSDDSYHDFEPDIKKKSVSREHTNEERFKCQVCDRIYTDRQYFREHLAIHAVKQETTLDGDNQSNPSVELIDYRRVDGRIRCQWRDCDMTFPKPFQMWQHYRRKHTTIRPYKCPHCPKAVAFRKDLKQHSNFCTKSSDRGDADRRLAYDTADHSHECYIFDCQRVFADKPSLVRHTIEDHKYNSTNNKSFACDWPECGLAFRQYRALEIHRNRDHINTTSHVCRQCGATFPTDLNLKAHQKRCVELRLKNRKRKVVVEDTDDDHDSPSAAQKRRTAGELVFCCQYPDCGHECDTQSQLKNHINDSHCPSLPLLKPQAIVHYQYGCEWTDCERRFRRIGELQGHYRTDHNCKKPFKCELQGHYRTDHNCKKPFKCHKCDKHFPKRHALLRHKSVYHWGTHPKIDYRCAYEGCDGVFDDRHRLVAHTRKVHTKETPYACEQCDRRFAMKYDLNKHVTRIHSQAYACEACGHSFDSTTDRKEHYRENMDHLLYPCDQCAKRFGGRPDLDHHRRKCHPTDRECLVPDCDRRFADWKCLRAHALTHGTDWPLICEWPGCERQFMSTNEVAQHRKTHTAIDDHRCPQCGKTLRSKRSYDTHMDNHRAVRKYSCCWPGCDQSFTNRYQMDAHVYQHQGLKPYRCHLDGCQYAYYSPTMLRRHYKDKHNTYQLIKNMTAEYPTKQFVITNSANKYYD</sequence>
<feature type="domain" description="C2H2-type" evidence="12">
    <location>
        <begin position="540"/>
        <end position="569"/>
    </location>
</feature>
<evidence type="ECO:0000256" key="7">
    <source>
        <dbReference type="ARBA" id="ARBA00023125"/>
    </source>
</evidence>
<feature type="domain" description="C2H2-type" evidence="12">
    <location>
        <begin position="457"/>
        <end position="484"/>
    </location>
</feature>
<evidence type="ECO:0000256" key="10">
    <source>
        <dbReference type="PROSITE-ProRule" id="PRU00042"/>
    </source>
</evidence>
<dbReference type="Gene3D" id="3.30.160.60">
    <property type="entry name" value="Classic Zinc Finger"/>
    <property type="match status" value="9"/>
</dbReference>
<dbReference type="Proteomes" id="UP000759131">
    <property type="component" value="Unassembled WGS sequence"/>
</dbReference>
<feature type="compositionally biased region" description="Basic and acidic residues" evidence="11">
    <location>
        <begin position="433"/>
        <end position="450"/>
    </location>
</feature>
<dbReference type="EMBL" id="OC861971">
    <property type="protein sequence ID" value="CAD7629860.1"/>
    <property type="molecule type" value="Genomic_DNA"/>
</dbReference>
<organism evidence="13">
    <name type="scientific">Medioppia subpectinata</name>
    <dbReference type="NCBI Taxonomy" id="1979941"/>
    <lineage>
        <taxon>Eukaryota</taxon>
        <taxon>Metazoa</taxon>
        <taxon>Ecdysozoa</taxon>
        <taxon>Arthropoda</taxon>
        <taxon>Chelicerata</taxon>
        <taxon>Arachnida</taxon>
        <taxon>Acari</taxon>
        <taxon>Acariformes</taxon>
        <taxon>Sarcoptiformes</taxon>
        <taxon>Oribatida</taxon>
        <taxon>Brachypylina</taxon>
        <taxon>Oppioidea</taxon>
        <taxon>Oppiidae</taxon>
        <taxon>Medioppia</taxon>
    </lineage>
</organism>
<feature type="domain" description="C2H2-type" evidence="12">
    <location>
        <begin position="833"/>
        <end position="863"/>
    </location>
</feature>
<keyword evidence="8" id="KW-0804">Transcription</keyword>
<keyword evidence="2" id="KW-0479">Metal-binding</keyword>
<name>A0A7R9KUT6_9ACAR</name>
<keyword evidence="14" id="KW-1185">Reference proteome</keyword>
<accession>A0A7R9KUT6</accession>
<evidence type="ECO:0000256" key="2">
    <source>
        <dbReference type="ARBA" id="ARBA00022723"/>
    </source>
</evidence>
<dbReference type="PROSITE" id="PS50157">
    <property type="entry name" value="ZINC_FINGER_C2H2_2"/>
    <property type="match status" value="16"/>
</dbReference>
<feature type="region of interest" description="Disordered" evidence="11">
    <location>
        <begin position="414"/>
        <end position="450"/>
    </location>
</feature>
<protein>
    <recommendedName>
        <fullName evidence="12">C2H2-type domain-containing protein</fullName>
    </recommendedName>
</protein>
<dbReference type="InterPro" id="IPR050752">
    <property type="entry name" value="C2H2-ZF_domain"/>
</dbReference>
<dbReference type="PANTHER" id="PTHR24384:SF189">
    <property type="entry name" value="C2H2-TYPE DOMAIN-CONTAINING PROTEIN-RELATED"/>
    <property type="match status" value="1"/>
</dbReference>
<feature type="domain" description="C2H2-type" evidence="12">
    <location>
        <begin position="946"/>
        <end position="975"/>
    </location>
</feature>
<feature type="domain" description="C2H2-type" evidence="12">
    <location>
        <begin position="710"/>
        <end position="740"/>
    </location>
</feature>
<dbReference type="GO" id="GO:0000978">
    <property type="term" value="F:RNA polymerase II cis-regulatory region sequence-specific DNA binding"/>
    <property type="evidence" value="ECO:0007669"/>
    <property type="project" value="TreeGrafter"/>
</dbReference>
<feature type="domain" description="C2H2-type" evidence="12">
    <location>
        <begin position="864"/>
        <end position="892"/>
    </location>
</feature>
<dbReference type="AlphaFoldDB" id="A0A7R9KUT6"/>
<evidence type="ECO:0000256" key="9">
    <source>
        <dbReference type="ARBA" id="ARBA00023242"/>
    </source>
</evidence>
<keyword evidence="6" id="KW-0805">Transcription regulation</keyword>
<feature type="domain" description="C2H2-type" evidence="12">
    <location>
        <begin position="619"/>
        <end position="649"/>
    </location>
</feature>
<feature type="domain" description="C2H2-type" evidence="12">
    <location>
        <begin position="1034"/>
        <end position="1063"/>
    </location>
</feature>
<feature type="domain" description="C2H2-type" evidence="12">
    <location>
        <begin position="1006"/>
        <end position="1033"/>
    </location>
</feature>
<feature type="domain" description="C2H2-type" evidence="12">
    <location>
        <begin position="919"/>
        <end position="947"/>
    </location>
</feature>
<keyword evidence="7" id="KW-0238">DNA-binding</keyword>
<dbReference type="InterPro" id="IPR013087">
    <property type="entry name" value="Znf_C2H2_type"/>
</dbReference>